<evidence type="ECO:0000313" key="2">
    <source>
        <dbReference type="Proteomes" id="UP000029221"/>
    </source>
</evidence>
<dbReference type="InterPro" id="IPR036513">
    <property type="entry name" value="STAS_dom_sf"/>
</dbReference>
<dbReference type="EMBL" id="BBML01000001">
    <property type="protein sequence ID" value="GAK95694.1"/>
    <property type="molecule type" value="Genomic_DNA"/>
</dbReference>
<dbReference type="RefSeq" id="WP_042276363.1">
    <property type="nucleotide sequence ID" value="NZ_BBML01000001.1"/>
</dbReference>
<name>A0A090PXW7_9FLAO</name>
<dbReference type="InterPro" id="IPR038396">
    <property type="entry name" value="SpoIIAA-like_sf"/>
</dbReference>
<comment type="caution">
    <text evidence="1">The sequence shown here is derived from an EMBL/GenBank/DDBJ whole genome shotgun (WGS) entry which is preliminary data.</text>
</comment>
<dbReference type="STRING" id="319236.BST91_12280"/>
<accession>A0A090PXW7</accession>
<dbReference type="Proteomes" id="UP000029221">
    <property type="component" value="Unassembled WGS sequence"/>
</dbReference>
<dbReference type="Gene3D" id="3.40.50.10600">
    <property type="entry name" value="SpoIIaa-like domains"/>
    <property type="match status" value="1"/>
</dbReference>
<reference evidence="1" key="1">
    <citation type="journal article" date="2014" name="Genome Announc.">
        <title>Draft Genome Sequences of Marine Flavobacterium Nonlabens Strains NR17, NR24, NR27, NR32, NR33, and Ara13.</title>
        <authorList>
            <person name="Nakanishi M."/>
            <person name="Meirelles P."/>
            <person name="Suzuki R."/>
            <person name="Takatani N."/>
            <person name="Mino S."/>
            <person name="Suda W."/>
            <person name="Oshima K."/>
            <person name="Hattori M."/>
            <person name="Ohkuma M."/>
            <person name="Hosokawa M."/>
            <person name="Miyashita K."/>
            <person name="Thompson F.L."/>
            <person name="Niwa A."/>
            <person name="Sawabe T."/>
            <person name="Sawabe T."/>
        </authorList>
    </citation>
    <scope>NUCLEOTIDE SEQUENCE [LARGE SCALE GENOMIC DNA]</scope>
    <source>
        <strain evidence="1">JCM 19294</strain>
    </source>
</reference>
<dbReference type="eggNOG" id="ENOG5032Z8T">
    <property type="taxonomic scope" value="Bacteria"/>
</dbReference>
<gene>
    <name evidence="1" type="ORF">JCM19294_2476</name>
</gene>
<organism evidence="1 2">
    <name type="scientific">Nonlabens tegetincola</name>
    <dbReference type="NCBI Taxonomy" id="323273"/>
    <lineage>
        <taxon>Bacteria</taxon>
        <taxon>Pseudomonadati</taxon>
        <taxon>Bacteroidota</taxon>
        <taxon>Flavobacteriia</taxon>
        <taxon>Flavobacteriales</taxon>
        <taxon>Flavobacteriaceae</taxon>
        <taxon>Nonlabens</taxon>
    </lineage>
</organism>
<keyword evidence="2" id="KW-1185">Reference proteome</keyword>
<sequence>MQSVEQSPFYPSVQKELHFPFGKFYLFEKFVIAEVDEGVTFSWTHAKLVIEEVTDFYDQTDGSNLIYITNRINKYDVKPVDWLKFFMHTFSLKGYAVVTDSRIGTQNAKLESLFMKSKFKTFQSLLDAVQWAAALHDELVKSS</sequence>
<dbReference type="AlphaFoldDB" id="A0A090PXW7"/>
<dbReference type="SUPFAM" id="SSF52091">
    <property type="entry name" value="SpoIIaa-like"/>
    <property type="match status" value="1"/>
</dbReference>
<protein>
    <submittedName>
        <fullName evidence="1">Uncharacterized protein</fullName>
    </submittedName>
</protein>
<evidence type="ECO:0000313" key="1">
    <source>
        <dbReference type="EMBL" id="GAK95694.1"/>
    </source>
</evidence>
<proteinExistence type="predicted"/>